<dbReference type="InterPro" id="IPR035906">
    <property type="entry name" value="MetI-like_sf"/>
</dbReference>
<feature type="transmembrane region" description="Helical" evidence="7">
    <location>
        <begin position="32"/>
        <end position="55"/>
    </location>
</feature>
<name>A0A078KS81_9FIRM</name>
<evidence type="ECO:0000256" key="4">
    <source>
        <dbReference type="ARBA" id="ARBA00022692"/>
    </source>
</evidence>
<dbReference type="OrthoDB" id="9793490at2"/>
<protein>
    <submittedName>
        <fullName evidence="9">ABC-type metal ion transport system permease</fullName>
    </submittedName>
</protein>
<reference evidence="10" key="1">
    <citation type="submission" date="2014-07" db="EMBL/GenBank/DDBJ databases">
        <authorList>
            <person name="Wibberg D."/>
        </authorList>
    </citation>
    <scope>NUCLEOTIDE SEQUENCE [LARGE SCALE GENOMIC DNA]</scope>
    <source>
        <strain evidence="10">DG5</strain>
    </source>
</reference>
<dbReference type="GO" id="GO:0048473">
    <property type="term" value="P:D-methionine transmembrane transport"/>
    <property type="evidence" value="ECO:0007669"/>
    <property type="project" value="TreeGrafter"/>
</dbReference>
<gene>
    <name evidence="9" type="ORF">CCDG5_0841</name>
</gene>
<keyword evidence="2 7" id="KW-0813">Transport</keyword>
<evidence type="ECO:0000256" key="7">
    <source>
        <dbReference type="RuleBase" id="RU363032"/>
    </source>
</evidence>
<dbReference type="KEGG" id="ccel:CCDG5_0841"/>
<dbReference type="GO" id="GO:0005886">
    <property type="term" value="C:plasma membrane"/>
    <property type="evidence" value="ECO:0007669"/>
    <property type="project" value="UniProtKB-SubCell"/>
</dbReference>
<keyword evidence="3" id="KW-1003">Cell membrane</keyword>
<dbReference type="EMBL" id="LM995447">
    <property type="protein sequence ID" value="CDZ23969.1"/>
    <property type="molecule type" value="Genomic_DNA"/>
</dbReference>
<dbReference type="AlphaFoldDB" id="A0A078KS81"/>
<feature type="transmembrane region" description="Helical" evidence="7">
    <location>
        <begin position="161"/>
        <end position="183"/>
    </location>
</feature>
<evidence type="ECO:0000256" key="1">
    <source>
        <dbReference type="ARBA" id="ARBA00004651"/>
    </source>
</evidence>
<evidence type="ECO:0000256" key="2">
    <source>
        <dbReference type="ARBA" id="ARBA00022448"/>
    </source>
</evidence>
<keyword evidence="5 7" id="KW-1133">Transmembrane helix</keyword>
<dbReference type="Pfam" id="PF00528">
    <property type="entry name" value="BPD_transp_1"/>
    <property type="match status" value="1"/>
</dbReference>
<feature type="transmembrane region" description="Helical" evidence="7">
    <location>
        <begin position="203"/>
        <end position="222"/>
    </location>
</feature>
<evidence type="ECO:0000256" key="6">
    <source>
        <dbReference type="ARBA" id="ARBA00023136"/>
    </source>
</evidence>
<proteinExistence type="inferred from homology"/>
<feature type="domain" description="ABC transmembrane type-1" evidence="8">
    <location>
        <begin position="28"/>
        <end position="222"/>
    </location>
</feature>
<dbReference type="InterPro" id="IPR051322">
    <property type="entry name" value="AA_ABC_Transporter_Permease"/>
</dbReference>
<keyword evidence="6 7" id="KW-0472">Membrane</keyword>
<dbReference type="SUPFAM" id="SSF161098">
    <property type="entry name" value="MetI-like"/>
    <property type="match status" value="1"/>
</dbReference>
<evidence type="ECO:0000256" key="5">
    <source>
        <dbReference type="ARBA" id="ARBA00022989"/>
    </source>
</evidence>
<dbReference type="HOGENOM" id="CLU_077375_0_1_9"/>
<dbReference type="STRING" id="29343.CCDG5_0841"/>
<evidence type="ECO:0000259" key="8">
    <source>
        <dbReference type="PROSITE" id="PS50928"/>
    </source>
</evidence>
<dbReference type="PATRIC" id="fig|29343.3.peg.895"/>
<evidence type="ECO:0000313" key="10">
    <source>
        <dbReference type="Proteomes" id="UP000032431"/>
    </source>
</evidence>
<keyword evidence="4 7" id="KW-0812">Transmembrane</keyword>
<accession>A0A078KS81</accession>
<feature type="transmembrane region" description="Helical" evidence="7">
    <location>
        <begin position="103"/>
        <end position="122"/>
    </location>
</feature>
<evidence type="ECO:0000313" key="9">
    <source>
        <dbReference type="EMBL" id="CDZ23969.1"/>
    </source>
</evidence>
<comment type="similarity">
    <text evidence="7">Belongs to the binding-protein-dependent transport system permease family.</text>
</comment>
<sequence length="236" mass="25748">MSLLDTPLWEVIKGSFAPEIWVRLAPAILETLYMTALSSAIMLVFGLLLGILLTVTNPDGLVPMKILYAGSGWLINCLRSLPQMIMIILMIPVARLLFGKSYGTNACIIAIAASCIPMYARIVESSLLEISKGKIEAAKSIGSTNFQIIFRVLLPETLPSLIRGFTVAVIAVISMTALAGMFGAGGIGDIAVRFGYQRFQHDVLFASVYVLIILVQLVQWIGNFTSKQILKKRNLI</sequence>
<dbReference type="PROSITE" id="PS50928">
    <property type="entry name" value="ABC_TM1"/>
    <property type="match status" value="1"/>
</dbReference>
<dbReference type="Gene3D" id="1.10.3720.10">
    <property type="entry name" value="MetI-like"/>
    <property type="match status" value="1"/>
</dbReference>
<dbReference type="PANTHER" id="PTHR30450">
    <property type="entry name" value="ABC TRANSPORTER PERMEASE"/>
    <property type="match status" value="1"/>
</dbReference>
<dbReference type="InterPro" id="IPR000515">
    <property type="entry name" value="MetI-like"/>
</dbReference>
<evidence type="ECO:0000256" key="3">
    <source>
        <dbReference type="ARBA" id="ARBA00022475"/>
    </source>
</evidence>
<comment type="subcellular location">
    <subcellularLocation>
        <location evidence="1 7">Cell membrane</location>
        <topology evidence="1 7">Multi-pass membrane protein</topology>
    </subcellularLocation>
</comment>
<feature type="transmembrane region" description="Helical" evidence="7">
    <location>
        <begin position="67"/>
        <end position="91"/>
    </location>
</feature>
<dbReference type="CDD" id="cd06261">
    <property type="entry name" value="TM_PBP2"/>
    <property type="match status" value="1"/>
</dbReference>
<keyword evidence="10" id="KW-1185">Reference proteome</keyword>
<dbReference type="Proteomes" id="UP000032431">
    <property type="component" value="Chromosome I"/>
</dbReference>
<dbReference type="PANTHER" id="PTHR30450:SF1">
    <property type="entry name" value="D-METHIONINE TRANSPORT SYSTEM PERMEASE PROTEIN METI-RELATED"/>
    <property type="match status" value="1"/>
</dbReference>
<organism evidence="9 10">
    <name type="scientific">[Clostridium] cellulosi</name>
    <dbReference type="NCBI Taxonomy" id="29343"/>
    <lineage>
        <taxon>Bacteria</taxon>
        <taxon>Bacillati</taxon>
        <taxon>Bacillota</taxon>
        <taxon>Clostridia</taxon>
        <taxon>Eubacteriales</taxon>
        <taxon>Oscillospiraceae</taxon>
        <taxon>Oscillospiraceae incertae sedis</taxon>
    </lineage>
</organism>